<dbReference type="CDD" id="cd00222">
    <property type="entry name" value="CollagenBindB"/>
    <property type="match status" value="4"/>
</dbReference>
<keyword evidence="3" id="KW-0964">Secreted</keyword>
<keyword evidence="5" id="KW-0572">Peptidoglycan-anchor</keyword>
<feature type="domain" description="CNA-B" evidence="6">
    <location>
        <begin position="413"/>
        <end position="503"/>
    </location>
</feature>
<dbReference type="EMBL" id="JAQIFT010000066">
    <property type="protein sequence ID" value="MDA3733600.1"/>
    <property type="molecule type" value="Genomic_DNA"/>
</dbReference>
<sequence>MATDLSKEIITGLTITPSSPTSGDKVTVDMTFGESDQESIIKSGDTISMTWPSSGKVYLQAINQSLPVIDPDLNGGTQIGTAQISDGKAMITFNDAVNNQYGVSGYFRFKATAENITSGDAANTTTISVDAGSKQVPVSITKPKTSSAKGPFSTGCVFYKAVLQPTIDSTTNMQTNRWYYQINEWDLDFSQPMVITDEIIAGQEYLPDSLYMTINGIKYSAEEFSSKYPGSSAVYDATTRTLTFIFTPASLNGLSDFVNYDTLGTDTTLQSYKNQAKVSYYPIGYPSGENVALNQESENMIASTEARSVKSGTCQVKKTLQNLSGDPTSTPLEGVSFMLTSKDNTSFTPITKITDAQGVCEFPNLPSGTYTITEVGAPTWLIPNPNPATFTIDDASKNGVVCIITNTIKTTSIKVNKVWVDGGNQGSNRPTSLDVTLYADGKSYATPVTLNETNSWSYTWLNIPQYTATGEIISYSVSEEIIEGYEQPKQPVDAIDGTVTLTNIEQTNITVNKVWDDNGNQDGIRPTTITLTLNADGVPVDVVLPEKNPVQVVGPNWTTTWKNLPVYKDGKQVTYTVTEDTITGYTTAVSEVVSGVITVTNTHKPETTSITANKVWDDNENQDGIRPTTITLTLNADGVPVDVVLPEKNPVQVVGPNWTTTWKNLPVYKDGKQVTYTVTEGAITGYTTAVSGVASGVITVTNTHRPETTSITANKVWDDNGNQDGIRPTTITLTLNADGVPVDVLPPEKNPVQVVGPDWTTTWKNLPVYKNGKQVTYTVTEDTITGYTTAVSGVVSGVITVTNTHRPE</sequence>
<keyword evidence="4" id="KW-0732">Signal</keyword>
<dbReference type="RefSeq" id="WP_271013403.1">
    <property type="nucleotide sequence ID" value="NZ_JAQIFT010000066.1"/>
</dbReference>
<feature type="domain" description="CNA-B" evidence="6">
    <location>
        <begin position="509"/>
        <end position="602"/>
    </location>
</feature>
<comment type="subcellular location">
    <subcellularLocation>
        <location evidence="1">Secreted</location>
        <location evidence="1">Cell wall</location>
        <topology evidence="1">Peptidoglycan-anchor</topology>
    </subcellularLocation>
</comment>
<comment type="caution">
    <text evidence="9">The sequence shown here is derived from an EMBL/GenBank/DDBJ whole genome shotgun (WGS) entry which is preliminary data.</text>
</comment>
<dbReference type="Pfam" id="PF17802">
    <property type="entry name" value="SpaA"/>
    <property type="match status" value="1"/>
</dbReference>
<evidence type="ECO:0000259" key="8">
    <source>
        <dbReference type="Pfam" id="PF17961"/>
    </source>
</evidence>
<evidence type="ECO:0000256" key="2">
    <source>
        <dbReference type="ARBA" id="ARBA00022512"/>
    </source>
</evidence>
<dbReference type="Proteomes" id="UP001169242">
    <property type="component" value="Unassembled WGS sequence"/>
</dbReference>
<reference evidence="9" key="1">
    <citation type="journal article" date="2023" name="Int. J. Syst. Evol. Microbiol.">
        <title>&lt;i&gt;Holtiella tumoricola&lt;/i&gt; gen. nov. sp. nov., isolated from a human clinical sample.</title>
        <authorList>
            <person name="Allen-Vercoe E."/>
            <person name="Daigneault M.C."/>
            <person name="Vancuren S.J."/>
            <person name="Cochrane K."/>
            <person name="O'Neal L.L."/>
            <person name="Sankaranarayanan K."/>
            <person name="Lawson P.A."/>
        </authorList>
    </citation>
    <scope>NUCLEOTIDE SEQUENCE</scope>
    <source>
        <strain evidence="9">CC70A</strain>
    </source>
</reference>
<dbReference type="AlphaFoldDB" id="A0AA42DQY7"/>
<name>A0AA42DQY7_9FIRM</name>
<gene>
    <name evidence="9" type="ORF">PBV87_19165</name>
</gene>
<dbReference type="Gene3D" id="2.60.40.10">
    <property type="entry name" value="Immunoglobulins"/>
    <property type="match status" value="1"/>
</dbReference>
<evidence type="ECO:0000259" key="7">
    <source>
        <dbReference type="Pfam" id="PF17802"/>
    </source>
</evidence>
<proteinExistence type="predicted"/>
<evidence type="ECO:0000256" key="1">
    <source>
        <dbReference type="ARBA" id="ARBA00004168"/>
    </source>
</evidence>
<dbReference type="Gene3D" id="2.60.40.740">
    <property type="match status" value="1"/>
</dbReference>
<dbReference type="Gene3D" id="2.60.40.1140">
    <property type="entry name" value="Collagen-binding surface protein Cna, B-type domain"/>
    <property type="match status" value="4"/>
</dbReference>
<protein>
    <submittedName>
        <fullName evidence="9">Cna B-type domain-containing protein</fullName>
    </submittedName>
</protein>
<evidence type="ECO:0000313" key="10">
    <source>
        <dbReference type="Proteomes" id="UP001169242"/>
    </source>
</evidence>
<evidence type="ECO:0000256" key="4">
    <source>
        <dbReference type="ARBA" id="ARBA00022729"/>
    </source>
</evidence>
<keyword evidence="10" id="KW-1185">Reference proteome</keyword>
<evidence type="ECO:0000256" key="3">
    <source>
        <dbReference type="ARBA" id="ARBA00022525"/>
    </source>
</evidence>
<dbReference type="InterPro" id="IPR008966">
    <property type="entry name" value="Adhesion_dom_sf"/>
</dbReference>
<dbReference type="Pfam" id="PF05738">
    <property type="entry name" value="Cna_B"/>
    <property type="match status" value="4"/>
</dbReference>
<evidence type="ECO:0000256" key="5">
    <source>
        <dbReference type="ARBA" id="ARBA00023088"/>
    </source>
</evidence>
<evidence type="ECO:0000313" key="9">
    <source>
        <dbReference type="EMBL" id="MDA3733600.1"/>
    </source>
</evidence>
<feature type="non-terminal residue" evidence="9">
    <location>
        <position position="808"/>
    </location>
</feature>
<dbReference type="InterPro" id="IPR041171">
    <property type="entry name" value="SDR_Ig"/>
</dbReference>
<feature type="domain" description="CNA-B" evidence="6">
    <location>
        <begin position="711"/>
        <end position="804"/>
    </location>
</feature>
<dbReference type="InterPro" id="IPR013783">
    <property type="entry name" value="Ig-like_fold"/>
</dbReference>
<dbReference type="SUPFAM" id="SSF49478">
    <property type="entry name" value="Cna protein B-type domain"/>
    <property type="match status" value="5"/>
</dbReference>
<dbReference type="InterPro" id="IPR041033">
    <property type="entry name" value="SpaA_PFL_dom_1"/>
</dbReference>
<organism evidence="9 10">
    <name type="scientific">Holtiella tumoricola</name>
    <dbReference type="NCBI Taxonomy" id="3018743"/>
    <lineage>
        <taxon>Bacteria</taxon>
        <taxon>Bacillati</taxon>
        <taxon>Bacillota</taxon>
        <taxon>Clostridia</taxon>
        <taxon>Lachnospirales</taxon>
        <taxon>Cellulosilyticaceae</taxon>
        <taxon>Holtiella</taxon>
    </lineage>
</organism>
<accession>A0AA42DQY7</accession>
<keyword evidence="2" id="KW-0134">Cell wall</keyword>
<feature type="domain" description="SpaA-like prealbumin fold" evidence="7">
    <location>
        <begin position="328"/>
        <end position="396"/>
    </location>
</feature>
<evidence type="ECO:0000259" key="6">
    <source>
        <dbReference type="Pfam" id="PF05738"/>
    </source>
</evidence>
<dbReference type="GO" id="GO:0007155">
    <property type="term" value="P:cell adhesion"/>
    <property type="evidence" value="ECO:0007669"/>
    <property type="project" value="InterPro"/>
</dbReference>
<dbReference type="InterPro" id="IPR008454">
    <property type="entry name" value="Collagen-bd_Cna-like_B-typ_dom"/>
</dbReference>
<dbReference type="SUPFAM" id="SSF49401">
    <property type="entry name" value="Bacterial adhesins"/>
    <property type="match status" value="2"/>
</dbReference>
<dbReference type="InterPro" id="IPR011252">
    <property type="entry name" value="Fibrogen-bd_dom1"/>
</dbReference>
<feature type="domain" description="CNA-B" evidence="6">
    <location>
        <begin position="610"/>
        <end position="703"/>
    </location>
</feature>
<feature type="domain" description="SDR-like Ig" evidence="8">
    <location>
        <begin position="20"/>
        <end position="113"/>
    </location>
</feature>
<dbReference type="Pfam" id="PF17961">
    <property type="entry name" value="Big_8"/>
    <property type="match status" value="1"/>
</dbReference>
<dbReference type="Gene3D" id="2.60.40.1280">
    <property type="match status" value="1"/>
</dbReference>